<gene>
    <name evidence="1" type="ORF">AUC68_11205</name>
</gene>
<evidence type="ECO:0000313" key="2">
    <source>
        <dbReference type="Proteomes" id="UP000094501"/>
    </source>
</evidence>
<dbReference type="Proteomes" id="UP000094501">
    <property type="component" value="Unassembled WGS sequence"/>
</dbReference>
<dbReference type="AlphaFoldDB" id="A0A1E3VX14"/>
<name>A0A1E3VX14_9HYPH</name>
<proteinExistence type="predicted"/>
<accession>A0A1E3VX14</accession>
<evidence type="ECO:0000313" key="1">
    <source>
        <dbReference type="EMBL" id="ODR98059.1"/>
    </source>
</evidence>
<reference evidence="1 2" key="1">
    <citation type="journal article" date="2016" name="Environ. Microbiol.">
        <title>New Methyloceanibacter diversity from North Sea sediments includes methanotroph containing solely the soluble methane monooxygenase.</title>
        <authorList>
            <person name="Vekeman B."/>
            <person name="Kerckhof F.M."/>
            <person name="Cremers G."/>
            <person name="de Vos P."/>
            <person name="Vandamme P."/>
            <person name="Boon N."/>
            <person name="Op den Camp H.J."/>
            <person name="Heylen K."/>
        </authorList>
    </citation>
    <scope>NUCLEOTIDE SEQUENCE [LARGE SCALE GENOMIC DNA]</scope>
    <source>
        <strain evidence="1 2">R-67174</strain>
    </source>
</reference>
<dbReference type="RefSeq" id="WP_069438382.1">
    <property type="nucleotide sequence ID" value="NZ_LPWG01000014.1"/>
</dbReference>
<protein>
    <submittedName>
        <fullName evidence="1">Uncharacterized protein</fullName>
    </submittedName>
</protein>
<keyword evidence="2" id="KW-1185">Reference proteome</keyword>
<organism evidence="1 2">
    <name type="scientific">Methyloceanibacter methanicus</name>
    <dbReference type="NCBI Taxonomy" id="1774968"/>
    <lineage>
        <taxon>Bacteria</taxon>
        <taxon>Pseudomonadati</taxon>
        <taxon>Pseudomonadota</taxon>
        <taxon>Alphaproteobacteria</taxon>
        <taxon>Hyphomicrobiales</taxon>
        <taxon>Hyphomicrobiaceae</taxon>
        <taxon>Methyloceanibacter</taxon>
    </lineage>
</organism>
<dbReference type="EMBL" id="LPWG01000014">
    <property type="protein sequence ID" value="ODR98059.1"/>
    <property type="molecule type" value="Genomic_DNA"/>
</dbReference>
<sequence>MTNDPNITEARLETARDAMSDLDDAVAALDDAWFGTGLADRIDGTAGTGAVSYLLRRVVAETEKLHIALYPNETKRAA</sequence>
<comment type="caution">
    <text evidence="1">The sequence shown here is derived from an EMBL/GenBank/DDBJ whole genome shotgun (WGS) entry which is preliminary data.</text>
</comment>